<evidence type="ECO:0000313" key="1">
    <source>
        <dbReference type="EMBL" id="KAF2468793.1"/>
    </source>
</evidence>
<evidence type="ECO:0000313" key="2">
    <source>
        <dbReference type="Proteomes" id="UP000799755"/>
    </source>
</evidence>
<keyword evidence="2" id="KW-1185">Reference proteome</keyword>
<comment type="caution">
    <text evidence="1">The sequence shown here is derived from an EMBL/GenBank/DDBJ whole genome shotgun (WGS) entry which is preliminary data.</text>
</comment>
<name>A0ACB6QP78_9PLEO</name>
<reference evidence="1" key="1">
    <citation type="journal article" date="2020" name="Stud. Mycol.">
        <title>101 Dothideomycetes genomes: a test case for predicting lifestyles and emergence of pathogens.</title>
        <authorList>
            <person name="Haridas S."/>
            <person name="Albert R."/>
            <person name="Binder M."/>
            <person name="Bloem J."/>
            <person name="Labutti K."/>
            <person name="Salamov A."/>
            <person name="Andreopoulos B."/>
            <person name="Baker S."/>
            <person name="Barry K."/>
            <person name="Bills G."/>
            <person name="Bluhm B."/>
            <person name="Cannon C."/>
            <person name="Castanera R."/>
            <person name="Culley D."/>
            <person name="Daum C."/>
            <person name="Ezra D."/>
            <person name="Gonzalez J."/>
            <person name="Henrissat B."/>
            <person name="Kuo A."/>
            <person name="Liang C."/>
            <person name="Lipzen A."/>
            <person name="Lutzoni F."/>
            <person name="Magnuson J."/>
            <person name="Mondo S."/>
            <person name="Nolan M."/>
            <person name="Ohm R."/>
            <person name="Pangilinan J."/>
            <person name="Park H.-J."/>
            <person name="Ramirez L."/>
            <person name="Alfaro M."/>
            <person name="Sun H."/>
            <person name="Tritt A."/>
            <person name="Yoshinaga Y."/>
            <person name="Zwiers L.-H."/>
            <person name="Turgeon B."/>
            <person name="Goodwin S."/>
            <person name="Spatafora J."/>
            <person name="Crous P."/>
            <person name="Grigoriev I."/>
        </authorList>
    </citation>
    <scope>NUCLEOTIDE SEQUENCE</scope>
    <source>
        <strain evidence="1">ATCC 200398</strain>
    </source>
</reference>
<accession>A0ACB6QP78</accession>
<protein>
    <submittedName>
        <fullName evidence="1">Alcohol oxidase</fullName>
    </submittedName>
</protein>
<sequence>MSTYEDGLEYDIIFAGGGTSACVAAGRLAKAGPNLTILIIERGRNNLNDPIITNPNAIFYQAESEPALNGQARIVAAGGVLGGGSSINAMMYARAQGVDFDSFRTDGWDSKNLVEYVKKLETVHLDDQLLEKSTHGFSGPVNVTFGTHAPKGPQDDFLVAAESYGIPEIHDLQDFKAIGGFNRSAKFIGLDGKRQDAVHCYVNPLMADGNHQNLHTLAESKVSRVIFEGNHAFGVEYKPEKTFLQQGTSLTKGIAKTIKARKLVVVSAGALGTPSILERSGVGNKELQAGVDILLVSNLPGVGENYQDHHFLLPTYKTSLGADETLDGLITGRRDFVKALGERDSILGWNGIDIGGKLRMTNEEVATLGPEFKTMWDKDFANCPKRPIMLMGVIAGLMGDHKMLDEGPDGVQQYVTMASYTPYPYPLWAYKKGRDIYRRTNAFEGEVATGHPKFREGSRAALSEGPLKTSGFCSVKDRSRIPPVEYDEEDNRAIEDFVRANVQTTWHSLGTCKMAPRDEGGVVDKYLNVYGTRGLKCADLSIIPENIGANTNNMALIVGEKAADIIGKVFGLVV</sequence>
<dbReference type="EMBL" id="MU003514">
    <property type="protein sequence ID" value="KAF2468793.1"/>
    <property type="molecule type" value="Genomic_DNA"/>
</dbReference>
<gene>
    <name evidence="1" type="ORF">BDR25DRAFT_372638</name>
</gene>
<dbReference type="Proteomes" id="UP000799755">
    <property type="component" value="Unassembled WGS sequence"/>
</dbReference>
<proteinExistence type="predicted"/>
<organism evidence="1 2">
    <name type="scientific">Lindgomyces ingoldianus</name>
    <dbReference type="NCBI Taxonomy" id="673940"/>
    <lineage>
        <taxon>Eukaryota</taxon>
        <taxon>Fungi</taxon>
        <taxon>Dikarya</taxon>
        <taxon>Ascomycota</taxon>
        <taxon>Pezizomycotina</taxon>
        <taxon>Dothideomycetes</taxon>
        <taxon>Pleosporomycetidae</taxon>
        <taxon>Pleosporales</taxon>
        <taxon>Lindgomycetaceae</taxon>
        <taxon>Lindgomyces</taxon>
    </lineage>
</organism>